<comment type="caution">
    <text evidence="2">The sequence shown here is derived from an EMBL/GenBank/DDBJ whole genome shotgun (WGS) entry which is preliminary data.</text>
</comment>
<keyword evidence="1" id="KW-0472">Membrane</keyword>
<evidence type="ECO:0000313" key="3">
    <source>
        <dbReference type="Proteomes" id="UP000179840"/>
    </source>
</evidence>
<keyword evidence="1" id="KW-1133">Transmembrane helix</keyword>
<gene>
    <name evidence="2" type="ORF">AKG95_12305</name>
</gene>
<organism evidence="2 3">
    <name type="scientific">Janthinobacterium lividum</name>
    <dbReference type="NCBI Taxonomy" id="29581"/>
    <lineage>
        <taxon>Bacteria</taxon>
        <taxon>Pseudomonadati</taxon>
        <taxon>Pseudomonadota</taxon>
        <taxon>Betaproteobacteria</taxon>
        <taxon>Burkholderiales</taxon>
        <taxon>Oxalobacteraceae</taxon>
        <taxon>Janthinobacterium</taxon>
    </lineage>
</organism>
<keyword evidence="1" id="KW-0812">Transmembrane</keyword>
<dbReference type="Proteomes" id="UP000179840">
    <property type="component" value="Unassembled WGS sequence"/>
</dbReference>
<dbReference type="EMBL" id="LFKP01000008">
    <property type="protein sequence ID" value="OHV95715.1"/>
    <property type="molecule type" value="Genomic_DNA"/>
</dbReference>
<proteinExistence type="predicted"/>
<name>A0A1S1U5J7_9BURK</name>
<evidence type="ECO:0000313" key="2">
    <source>
        <dbReference type="EMBL" id="OHV95715.1"/>
    </source>
</evidence>
<accession>A0A1S1U5J7</accession>
<protein>
    <submittedName>
        <fullName evidence="2">Uncharacterized protein</fullName>
    </submittedName>
</protein>
<evidence type="ECO:0000256" key="1">
    <source>
        <dbReference type="SAM" id="Phobius"/>
    </source>
</evidence>
<dbReference type="AlphaFoldDB" id="A0A1S1U5J7"/>
<reference evidence="2 3" key="1">
    <citation type="submission" date="2015-06" db="EMBL/GenBank/DDBJ databases">
        <title>Draft genome sequencing of a biphenyl-degrading bacterium, Janthinobacterium lividum MEG1.</title>
        <authorList>
            <person name="Shimodaira J."/>
            <person name="Hatta T."/>
        </authorList>
    </citation>
    <scope>NUCLEOTIDE SEQUENCE [LARGE SCALE GENOMIC DNA]</scope>
    <source>
        <strain evidence="2 3">MEG1</strain>
    </source>
</reference>
<feature type="transmembrane region" description="Helical" evidence="1">
    <location>
        <begin position="67"/>
        <end position="90"/>
    </location>
</feature>
<feature type="transmembrane region" description="Helical" evidence="1">
    <location>
        <begin position="39"/>
        <end position="60"/>
    </location>
</feature>
<feature type="transmembrane region" description="Helical" evidence="1">
    <location>
        <begin position="16"/>
        <end position="33"/>
    </location>
</feature>
<sequence>MKTGISPLKSPRQASRLLLTVGTCLHLITALFLANGGGIVFRAALCAWSLAPYLLLALALQRSKTCGGLLAGALLMLLLDAHTFWSVFVAPQSSTAALGLLMAPLFNLFCMAPLSIAANMWLGHGR</sequence>
<dbReference type="RefSeq" id="WP_071077167.1">
    <property type="nucleotide sequence ID" value="NZ_LFKP01000008.1"/>
</dbReference>
<feature type="transmembrane region" description="Helical" evidence="1">
    <location>
        <begin position="96"/>
        <end position="122"/>
    </location>
</feature>